<dbReference type="Pfam" id="PF00856">
    <property type="entry name" value="SET"/>
    <property type="match status" value="1"/>
</dbReference>
<sequence length="457" mass="48558">MHRCFTLALLTLGASANSAGPTRIDPGWHLTAHHPDGQCGHAQTGMPTMLRAQQPECPPPIGKDAAGHDSPGDWAPWTHAPYCVANSSYCVLTNAAFQRGRGFSIVAAPRALASMQAQLELAFAAPARSAGPHRVETGPGGGGGAALNRSSSSSSSSSTPAWLNDSSPPPSWEVKKVPGKGLGMVAKRRIPRGETFLVDYAAILASVEFPGRVRRAQGIELLDRAAGQLPDPERVLRLARSSTQGAPVVEDVMRTNTFSLEIDGETYMGLFPTILRINHACGPNSQVKFDPATLSQKAFASHDIEAGEEITISYAEFGMTYQSRQSTLLHRWGFKCTCALCSAPPSAVAASDARRTRAMSVRDGILAAVEAGELREAIELGKQLVDISAREGLASGLGDHYEVLARLHAAVGDLQGAGAYARRALEEMSVFGGSEAYGSFDELDLFVRNLEGRARRG</sequence>
<dbReference type="InterPro" id="IPR011990">
    <property type="entry name" value="TPR-like_helical_dom_sf"/>
</dbReference>
<dbReference type="EMBL" id="JH793616">
    <property type="protein sequence ID" value="ELQ37841.1"/>
    <property type="molecule type" value="Genomic_DNA"/>
</dbReference>
<name>A0AA97NWY1_PYRO3</name>
<accession>A0AA97NWY1</accession>
<dbReference type="Proteomes" id="UP000011086">
    <property type="component" value="Unassembled WGS sequence"/>
</dbReference>
<protein>
    <recommendedName>
        <fullName evidence="3">SET domain-containing protein</fullName>
    </recommendedName>
</protein>
<dbReference type="PROSITE" id="PS50280">
    <property type="entry name" value="SET"/>
    <property type="match status" value="1"/>
</dbReference>
<gene>
    <name evidence="4" type="ORF">OOU_Y34scaffold00571g4</name>
</gene>
<feature type="chain" id="PRO_5041724393" description="SET domain-containing protein" evidence="2">
    <location>
        <begin position="17"/>
        <end position="457"/>
    </location>
</feature>
<proteinExistence type="predicted"/>
<feature type="signal peptide" evidence="2">
    <location>
        <begin position="1"/>
        <end position="16"/>
    </location>
</feature>
<dbReference type="SUPFAM" id="SSF82199">
    <property type="entry name" value="SET domain"/>
    <property type="match status" value="1"/>
</dbReference>
<evidence type="ECO:0000256" key="2">
    <source>
        <dbReference type="SAM" id="SignalP"/>
    </source>
</evidence>
<dbReference type="InterPro" id="IPR046341">
    <property type="entry name" value="SET_dom_sf"/>
</dbReference>
<evidence type="ECO:0000259" key="3">
    <source>
        <dbReference type="PROSITE" id="PS50280"/>
    </source>
</evidence>
<dbReference type="Gene3D" id="1.25.40.10">
    <property type="entry name" value="Tetratricopeptide repeat domain"/>
    <property type="match status" value="1"/>
</dbReference>
<dbReference type="Gene3D" id="2.170.270.10">
    <property type="entry name" value="SET domain"/>
    <property type="match status" value="1"/>
</dbReference>
<dbReference type="CDD" id="cd20071">
    <property type="entry name" value="SET_SMYD"/>
    <property type="match status" value="1"/>
</dbReference>
<feature type="domain" description="SET" evidence="3">
    <location>
        <begin position="170"/>
        <end position="315"/>
    </location>
</feature>
<reference evidence="4" key="1">
    <citation type="journal article" date="2012" name="PLoS Genet.">
        <title>Comparative analysis of the genomes of two field isolates of the rice blast fungus Magnaporthe oryzae.</title>
        <authorList>
            <person name="Xue M."/>
            <person name="Yang J."/>
            <person name="Li Z."/>
            <person name="Hu S."/>
            <person name="Yao N."/>
            <person name="Dean R.A."/>
            <person name="Zhao W."/>
            <person name="Shen M."/>
            <person name="Zhang H."/>
            <person name="Li C."/>
            <person name="Liu L."/>
            <person name="Cao L."/>
            <person name="Xu X."/>
            <person name="Xing Y."/>
            <person name="Hsiang T."/>
            <person name="Zhang Z."/>
            <person name="Xu J.R."/>
            <person name="Peng Y.L."/>
        </authorList>
    </citation>
    <scope>NUCLEOTIDE SEQUENCE</scope>
    <source>
        <strain evidence="4">Y34</strain>
    </source>
</reference>
<dbReference type="SMART" id="SM00317">
    <property type="entry name" value="SET"/>
    <property type="match status" value="1"/>
</dbReference>
<evidence type="ECO:0000256" key="1">
    <source>
        <dbReference type="SAM" id="MobiDB-lite"/>
    </source>
</evidence>
<dbReference type="PANTHER" id="PTHR47332:SF6">
    <property type="entry name" value="SET DOMAIN-CONTAINING PROTEIN"/>
    <property type="match status" value="1"/>
</dbReference>
<keyword evidence="2" id="KW-0732">Signal</keyword>
<dbReference type="PANTHER" id="PTHR47332">
    <property type="entry name" value="SET DOMAIN-CONTAINING PROTEIN 5"/>
    <property type="match status" value="1"/>
</dbReference>
<evidence type="ECO:0000313" key="4">
    <source>
        <dbReference type="EMBL" id="ELQ37841.1"/>
    </source>
</evidence>
<dbReference type="InterPro" id="IPR053185">
    <property type="entry name" value="SET_domain_protein"/>
</dbReference>
<feature type="region of interest" description="Disordered" evidence="1">
    <location>
        <begin position="130"/>
        <end position="177"/>
    </location>
</feature>
<organism evidence="4">
    <name type="scientific">Pyricularia oryzae (strain Y34)</name>
    <name type="common">Rice blast fungus</name>
    <name type="synonym">Magnaporthe oryzae</name>
    <dbReference type="NCBI Taxonomy" id="1143189"/>
    <lineage>
        <taxon>Eukaryota</taxon>
        <taxon>Fungi</taxon>
        <taxon>Dikarya</taxon>
        <taxon>Ascomycota</taxon>
        <taxon>Pezizomycotina</taxon>
        <taxon>Sordariomycetes</taxon>
        <taxon>Sordariomycetidae</taxon>
        <taxon>Magnaporthales</taxon>
        <taxon>Pyriculariaceae</taxon>
        <taxon>Pyricularia</taxon>
    </lineage>
</organism>
<dbReference type="AlphaFoldDB" id="A0AA97NWY1"/>
<dbReference type="InterPro" id="IPR001214">
    <property type="entry name" value="SET_dom"/>
</dbReference>